<evidence type="ECO:0000313" key="8">
    <source>
        <dbReference type="Proteomes" id="UP000051841"/>
    </source>
</evidence>
<feature type="transmembrane region" description="Helical" evidence="6">
    <location>
        <begin position="179"/>
        <end position="195"/>
    </location>
</feature>
<dbReference type="GO" id="GO:0032153">
    <property type="term" value="C:cell division site"/>
    <property type="evidence" value="ECO:0007669"/>
    <property type="project" value="TreeGrafter"/>
</dbReference>
<feature type="transmembrane region" description="Helical" evidence="6">
    <location>
        <begin position="44"/>
        <end position="63"/>
    </location>
</feature>
<comment type="subcellular location">
    <subcellularLocation>
        <location evidence="1">Membrane</location>
        <topology evidence="1">Multi-pass membrane protein</topology>
    </subcellularLocation>
</comment>
<dbReference type="GO" id="GO:0015648">
    <property type="term" value="F:lipid-linked peptidoglycan transporter activity"/>
    <property type="evidence" value="ECO:0007669"/>
    <property type="project" value="TreeGrafter"/>
</dbReference>
<dbReference type="PANTHER" id="PTHR30474:SF1">
    <property type="entry name" value="PEPTIDOGLYCAN GLYCOSYLTRANSFERASE MRDB"/>
    <property type="match status" value="1"/>
</dbReference>
<organism evidence="7 8">
    <name type="scientific">Kandleria vitulina DSM 20405</name>
    <dbReference type="NCBI Taxonomy" id="1410657"/>
    <lineage>
        <taxon>Bacteria</taxon>
        <taxon>Bacillati</taxon>
        <taxon>Bacillota</taxon>
        <taxon>Erysipelotrichia</taxon>
        <taxon>Erysipelotrichales</taxon>
        <taxon>Coprobacillaceae</taxon>
        <taxon>Kandleria</taxon>
    </lineage>
</organism>
<proteinExistence type="predicted"/>
<dbReference type="RefSeq" id="WP_031589646.1">
    <property type="nucleotide sequence ID" value="NZ_JNKN01000031.1"/>
</dbReference>
<evidence type="ECO:0000256" key="6">
    <source>
        <dbReference type="SAM" id="Phobius"/>
    </source>
</evidence>
<feature type="transmembrane region" description="Helical" evidence="6">
    <location>
        <begin position="333"/>
        <end position="357"/>
    </location>
</feature>
<evidence type="ECO:0000313" key="7">
    <source>
        <dbReference type="EMBL" id="KRN49197.1"/>
    </source>
</evidence>
<protein>
    <submittedName>
        <fullName evidence="7">Uncharacterized protein</fullName>
    </submittedName>
</protein>
<keyword evidence="3" id="KW-0133">Cell shape</keyword>
<feature type="transmembrane region" description="Helical" evidence="6">
    <location>
        <begin position="75"/>
        <end position="94"/>
    </location>
</feature>
<evidence type="ECO:0000256" key="1">
    <source>
        <dbReference type="ARBA" id="ARBA00004141"/>
    </source>
</evidence>
<dbReference type="PANTHER" id="PTHR30474">
    <property type="entry name" value="CELL CYCLE PROTEIN"/>
    <property type="match status" value="1"/>
</dbReference>
<keyword evidence="5 6" id="KW-0472">Membrane</keyword>
<dbReference type="PATRIC" id="fig|1410657.5.peg.1070"/>
<feature type="transmembrane region" description="Helical" evidence="6">
    <location>
        <begin position="363"/>
        <end position="382"/>
    </location>
</feature>
<keyword evidence="2 6" id="KW-0812">Transmembrane</keyword>
<dbReference type="AlphaFoldDB" id="A0A0R2HJ47"/>
<keyword evidence="4 6" id="KW-1133">Transmembrane helix</keyword>
<dbReference type="InterPro" id="IPR018365">
    <property type="entry name" value="Cell_cycle_FtsW-rel_CS"/>
</dbReference>
<evidence type="ECO:0000256" key="4">
    <source>
        <dbReference type="ARBA" id="ARBA00022989"/>
    </source>
</evidence>
<evidence type="ECO:0000256" key="3">
    <source>
        <dbReference type="ARBA" id="ARBA00022960"/>
    </source>
</evidence>
<comment type="caution">
    <text evidence="7">The sequence shown here is derived from an EMBL/GenBank/DDBJ whole genome shotgun (WGS) entry which is preliminary data.</text>
</comment>
<feature type="transmembrane region" description="Helical" evidence="6">
    <location>
        <begin position="202"/>
        <end position="223"/>
    </location>
</feature>
<dbReference type="GO" id="GO:0008360">
    <property type="term" value="P:regulation of cell shape"/>
    <property type="evidence" value="ECO:0007669"/>
    <property type="project" value="UniProtKB-KW"/>
</dbReference>
<evidence type="ECO:0000256" key="5">
    <source>
        <dbReference type="ARBA" id="ARBA00023136"/>
    </source>
</evidence>
<keyword evidence="8" id="KW-1185">Reference proteome</keyword>
<name>A0A0R2HJ47_9FIRM</name>
<dbReference type="EMBL" id="JQBL01000027">
    <property type="protein sequence ID" value="KRN49197.1"/>
    <property type="molecule type" value="Genomic_DNA"/>
</dbReference>
<sequence>MSLIDTLKKHPLVIVLLMLLSISCLAIASAAPIMTSIAHPGRMWIMQLAYYLVGGVMILLIFRSGMETIYKHIKPIYWIFMALLLGLAVDHFVYTRTMHHVVPGATYVNGSTCWYNLKVFSFQPSEFMKIIMVMYLAQMTKAFNENITVRTRDTDIQYVIEVLKISIPPALLVFLENDTGVIMIMMCACFFILISSGMNGRWFIFLFAAVGIIVVLMSLLFLYHNEIFTKIISGHRLDRIYGWLDPEGTTANQGMQLWFSMISYGTASWFGHGFGATVMAFPEAHTDFIFAIIATDFGFIGAIITIATICLFDIVLLRIGLRSENERDKHFTMGILGCLLFQQVWNIGMILGLLPITGITLPLISYGGSSLLSYLLALGIFVDMDYHNKISNYNTHM</sequence>
<dbReference type="InterPro" id="IPR001182">
    <property type="entry name" value="FtsW/RodA"/>
</dbReference>
<dbReference type="Proteomes" id="UP000051841">
    <property type="component" value="Unassembled WGS sequence"/>
</dbReference>
<reference evidence="7 8" key="1">
    <citation type="journal article" date="2015" name="Genome Announc.">
        <title>Expanding the biotechnology potential of lactobacilli through comparative genomics of 213 strains and associated genera.</title>
        <authorList>
            <person name="Sun Z."/>
            <person name="Harris H.M."/>
            <person name="McCann A."/>
            <person name="Guo C."/>
            <person name="Argimon S."/>
            <person name="Zhang W."/>
            <person name="Yang X."/>
            <person name="Jeffery I.B."/>
            <person name="Cooney J.C."/>
            <person name="Kagawa T.F."/>
            <person name="Liu W."/>
            <person name="Song Y."/>
            <person name="Salvetti E."/>
            <person name="Wrobel A."/>
            <person name="Rasinkangas P."/>
            <person name="Parkhill J."/>
            <person name="Rea M.C."/>
            <person name="O'Sullivan O."/>
            <person name="Ritari J."/>
            <person name="Douillard F.P."/>
            <person name="Paul Ross R."/>
            <person name="Yang R."/>
            <person name="Briner A.E."/>
            <person name="Felis G.E."/>
            <person name="de Vos W.M."/>
            <person name="Barrangou R."/>
            <person name="Klaenhammer T.R."/>
            <person name="Caufield P.W."/>
            <person name="Cui Y."/>
            <person name="Zhang H."/>
            <person name="O'Toole P.W."/>
        </authorList>
    </citation>
    <scope>NUCLEOTIDE SEQUENCE [LARGE SCALE GENOMIC DNA]</scope>
    <source>
        <strain evidence="7 8">DSM 20405</strain>
    </source>
</reference>
<evidence type="ECO:0000256" key="2">
    <source>
        <dbReference type="ARBA" id="ARBA00022692"/>
    </source>
</evidence>
<gene>
    <name evidence="7" type="ORF">IV49_GL001029</name>
</gene>
<feature type="transmembrane region" description="Helical" evidence="6">
    <location>
        <begin position="288"/>
        <end position="321"/>
    </location>
</feature>
<feature type="transmembrane region" description="Helical" evidence="6">
    <location>
        <begin position="12"/>
        <end position="38"/>
    </location>
</feature>
<dbReference type="Pfam" id="PF01098">
    <property type="entry name" value="FTSW_RODA_SPOVE"/>
    <property type="match status" value="1"/>
</dbReference>
<dbReference type="GO" id="GO:0051301">
    <property type="term" value="P:cell division"/>
    <property type="evidence" value="ECO:0007669"/>
    <property type="project" value="InterPro"/>
</dbReference>
<accession>A0A0R2HJ47</accession>
<dbReference type="GO" id="GO:0005886">
    <property type="term" value="C:plasma membrane"/>
    <property type="evidence" value="ECO:0007669"/>
    <property type="project" value="TreeGrafter"/>
</dbReference>
<dbReference type="PROSITE" id="PS00428">
    <property type="entry name" value="FTSW_RODA_SPOVE"/>
    <property type="match status" value="1"/>
</dbReference>